<keyword evidence="2" id="KW-1185">Reference proteome</keyword>
<reference evidence="2" key="1">
    <citation type="journal article" date="2021" name="Science">
        <title>Hunting the eagle killer: A cyanobacterial neurotoxin causes vacuolar myelinopathy.</title>
        <authorList>
            <person name="Breinlinger S."/>
            <person name="Phillips T.J."/>
            <person name="Haram B.N."/>
            <person name="Mares J."/>
            <person name="Martinez Yerena J.A."/>
            <person name="Hrouzek P."/>
            <person name="Sobotka R."/>
            <person name="Henderson W.M."/>
            <person name="Schmieder P."/>
            <person name="Williams S.M."/>
            <person name="Lauderdale J.D."/>
            <person name="Wilde H.D."/>
            <person name="Gerrin W."/>
            <person name="Kust A."/>
            <person name="Washington J.W."/>
            <person name="Wagner C."/>
            <person name="Geier B."/>
            <person name="Liebeke M."/>
            <person name="Enke H."/>
            <person name="Niedermeyer T.H.J."/>
            <person name="Wilde S.B."/>
        </authorList>
    </citation>
    <scope>NUCLEOTIDE SEQUENCE [LARGE SCALE GENOMIC DNA]</scope>
    <source>
        <strain evidence="2">Thurmond2011</strain>
    </source>
</reference>
<dbReference type="SUPFAM" id="SSF55729">
    <property type="entry name" value="Acyl-CoA N-acyltransferases (Nat)"/>
    <property type="match status" value="1"/>
</dbReference>
<dbReference type="InterPro" id="IPR016181">
    <property type="entry name" value="Acyl_CoA_acyltransferase"/>
</dbReference>
<name>A0AAP5MC34_9CYAN</name>
<sequence length="110" mass="12432">MCILINDQSYTGLGIESLTNAPWNTISRPQPETRKGSATSLIEELVRESQRLQFNGIVKAITIPSARPFYRRIGFIETNGSGEMILTYDAAQDFLIRQQQLREVHHDPGN</sequence>
<evidence type="ECO:0000313" key="2">
    <source>
        <dbReference type="Proteomes" id="UP000667802"/>
    </source>
</evidence>
<organism evidence="1 2">
    <name type="scientific">Aetokthonos hydrillicola Thurmond2011</name>
    <dbReference type="NCBI Taxonomy" id="2712845"/>
    <lineage>
        <taxon>Bacteria</taxon>
        <taxon>Bacillati</taxon>
        <taxon>Cyanobacteriota</taxon>
        <taxon>Cyanophyceae</taxon>
        <taxon>Nostocales</taxon>
        <taxon>Hapalosiphonaceae</taxon>
        <taxon>Aetokthonos</taxon>
    </lineage>
</organism>
<accession>A0AAP5MC34</accession>
<gene>
    <name evidence="1" type="ORF">G7B40_029755</name>
</gene>
<evidence type="ECO:0000313" key="1">
    <source>
        <dbReference type="EMBL" id="MDR9898712.1"/>
    </source>
</evidence>
<dbReference type="EMBL" id="JAALHA020000019">
    <property type="protein sequence ID" value="MDR9898712.1"/>
    <property type="molecule type" value="Genomic_DNA"/>
</dbReference>
<dbReference type="Proteomes" id="UP000667802">
    <property type="component" value="Unassembled WGS sequence"/>
</dbReference>
<comment type="caution">
    <text evidence="1">The sequence shown here is derived from an EMBL/GenBank/DDBJ whole genome shotgun (WGS) entry which is preliminary data.</text>
</comment>
<proteinExistence type="predicted"/>
<dbReference type="AlphaFoldDB" id="A0AAP5MC34"/>
<protein>
    <submittedName>
        <fullName evidence="1">GNAT family N-acetyltransferase</fullName>
    </submittedName>
</protein>